<keyword evidence="3 5" id="KW-1133">Transmembrane helix</keyword>
<dbReference type="InterPro" id="IPR050382">
    <property type="entry name" value="MFS_Na/Anion_cotransporter"/>
</dbReference>
<dbReference type="Proteomes" id="UP001366166">
    <property type="component" value="Chromosome"/>
</dbReference>
<accession>A0AAU9ESG4</accession>
<feature type="transmembrane region" description="Helical" evidence="5">
    <location>
        <begin position="133"/>
        <end position="155"/>
    </location>
</feature>
<dbReference type="InterPro" id="IPR005829">
    <property type="entry name" value="Sugar_transporter_CS"/>
</dbReference>
<feature type="transmembrane region" description="Helical" evidence="5">
    <location>
        <begin position="223"/>
        <end position="244"/>
    </location>
</feature>
<dbReference type="PROSITE" id="PS00217">
    <property type="entry name" value="SUGAR_TRANSPORT_2"/>
    <property type="match status" value="1"/>
</dbReference>
<name>A0AAU9ESG4_9BACT</name>
<feature type="transmembrane region" description="Helical" evidence="5">
    <location>
        <begin position="9"/>
        <end position="30"/>
    </location>
</feature>
<gene>
    <name evidence="6" type="ORF">FAK_06020</name>
</gene>
<evidence type="ECO:0000256" key="5">
    <source>
        <dbReference type="SAM" id="Phobius"/>
    </source>
</evidence>
<keyword evidence="2 5" id="KW-0812">Transmembrane</keyword>
<protein>
    <recommendedName>
        <fullName evidence="8">MFS transporter</fullName>
    </recommendedName>
</protein>
<reference evidence="7" key="1">
    <citation type="journal article" date="2023" name="Arch. Microbiol.">
        <title>Desulfoferula mesophilus gen. nov. sp. nov., a mesophilic sulfate-reducing bacterium isolated from a brackish lake sediment.</title>
        <authorList>
            <person name="Watanabe T."/>
            <person name="Yabe T."/>
            <person name="Tsuji J.M."/>
            <person name="Fukui M."/>
        </authorList>
    </citation>
    <scope>NUCLEOTIDE SEQUENCE [LARGE SCALE GENOMIC DNA]</scope>
    <source>
        <strain evidence="7">12FAK</strain>
    </source>
</reference>
<feature type="transmembrane region" description="Helical" evidence="5">
    <location>
        <begin position="306"/>
        <end position="329"/>
    </location>
</feature>
<dbReference type="EMBL" id="AP028679">
    <property type="protein sequence ID" value="BEQ13536.1"/>
    <property type="molecule type" value="Genomic_DNA"/>
</dbReference>
<evidence type="ECO:0008006" key="8">
    <source>
        <dbReference type="Google" id="ProtNLM"/>
    </source>
</evidence>
<dbReference type="GO" id="GO:0016020">
    <property type="term" value="C:membrane"/>
    <property type="evidence" value="ECO:0007669"/>
    <property type="project" value="UniProtKB-SubCell"/>
</dbReference>
<feature type="transmembrane region" description="Helical" evidence="5">
    <location>
        <begin position="341"/>
        <end position="363"/>
    </location>
</feature>
<dbReference type="AlphaFoldDB" id="A0AAU9ESG4"/>
<feature type="transmembrane region" description="Helical" evidence="5">
    <location>
        <begin position="36"/>
        <end position="62"/>
    </location>
</feature>
<evidence type="ECO:0000256" key="2">
    <source>
        <dbReference type="ARBA" id="ARBA00022692"/>
    </source>
</evidence>
<feature type="transmembrane region" description="Helical" evidence="5">
    <location>
        <begin position="74"/>
        <end position="93"/>
    </location>
</feature>
<comment type="subcellular location">
    <subcellularLocation>
        <location evidence="1">Membrane</location>
        <topology evidence="1">Multi-pass membrane protein</topology>
    </subcellularLocation>
</comment>
<dbReference type="InterPro" id="IPR036259">
    <property type="entry name" value="MFS_trans_sf"/>
</dbReference>
<evidence type="ECO:0000313" key="6">
    <source>
        <dbReference type="EMBL" id="BEQ13536.1"/>
    </source>
</evidence>
<evidence type="ECO:0000256" key="1">
    <source>
        <dbReference type="ARBA" id="ARBA00004141"/>
    </source>
</evidence>
<organism evidence="6 7">
    <name type="scientific">Desulfoferula mesophila</name>
    <dbReference type="NCBI Taxonomy" id="3058419"/>
    <lineage>
        <taxon>Bacteria</taxon>
        <taxon>Pseudomonadati</taxon>
        <taxon>Thermodesulfobacteriota</taxon>
        <taxon>Desulfarculia</taxon>
        <taxon>Desulfarculales</taxon>
        <taxon>Desulfarculaceae</taxon>
        <taxon>Desulfoferula</taxon>
    </lineage>
</organism>
<feature type="transmembrane region" description="Helical" evidence="5">
    <location>
        <begin position="161"/>
        <end position="183"/>
    </location>
</feature>
<dbReference type="SUPFAM" id="SSF103473">
    <property type="entry name" value="MFS general substrate transporter"/>
    <property type="match status" value="1"/>
</dbReference>
<dbReference type="GO" id="GO:0022857">
    <property type="term" value="F:transmembrane transporter activity"/>
    <property type="evidence" value="ECO:0007669"/>
    <property type="project" value="InterPro"/>
</dbReference>
<feature type="transmembrane region" description="Helical" evidence="5">
    <location>
        <begin position="250"/>
        <end position="268"/>
    </location>
</feature>
<feature type="transmembrane region" description="Helical" evidence="5">
    <location>
        <begin position="99"/>
        <end position="121"/>
    </location>
</feature>
<sequence>MTVQGQRPLIGMCLARAGSGMVFMTVAATMTTLQGAWGISAAQGGAIISAFNLGYALSLVWLSSLADRVGARGVFLASITASALLAVAFALTARDYLTALVGYCLLGVALGGTYTTGLMILSELYPVARRGRVMGAYIASTSLGYALSLVVSGLALAVGGYALAFGLTALGPVLGAAAAWAVLWRPLPAAPAREPAQGMVREVLANKKAMLLIGGYTLHNWELLGMWAWSPAFIVACLAAGGAVEAASRGSLLAGLFHLTGLVASFTAGHLSDLLGRAKIMVITAAAGAAVSLAFGWTLLLPFGLVLTLGMAYAFLALSDSPVLSAALSEAVHPRRLGAAFGLRSMLGFGAGALAPLAFGAILDAAGQGVTGWGLAFGMLGLGGLGAMTCALSYNKASKG</sequence>
<evidence type="ECO:0000256" key="4">
    <source>
        <dbReference type="ARBA" id="ARBA00023136"/>
    </source>
</evidence>
<proteinExistence type="predicted"/>
<dbReference type="Gene3D" id="1.20.1250.20">
    <property type="entry name" value="MFS general substrate transporter like domains"/>
    <property type="match status" value="1"/>
</dbReference>
<dbReference type="RefSeq" id="WP_338605256.1">
    <property type="nucleotide sequence ID" value="NZ_AP028679.1"/>
</dbReference>
<dbReference type="PANTHER" id="PTHR11662:SF399">
    <property type="entry name" value="FI19708P1-RELATED"/>
    <property type="match status" value="1"/>
</dbReference>
<evidence type="ECO:0000256" key="3">
    <source>
        <dbReference type="ARBA" id="ARBA00022989"/>
    </source>
</evidence>
<feature type="transmembrane region" description="Helical" evidence="5">
    <location>
        <begin position="280"/>
        <end position="300"/>
    </location>
</feature>
<keyword evidence="4 5" id="KW-0472">Membrane</keyword>
<evidence type="ECO:0000313" key="7">
    <source>
        <dbReference type="Proteomes" id="UP001366166"/>
    </source>
</evidence>
<dbReference type="Pfam" id="PF07690">
    <property type="entry name" value="MFS_1"/>
    <property type="match status" value="1"/>
</dbReference>
<dbReference type="KEGG" id="dmp:FAK_06020"/>
<dbReference type="InterPro" id="IPR011701">
    <property type="entry name" value="MFS"/>
</dbReference>
<feature type="transmembrane region" description="Helical" evidence="5">
    <location>
        <begin position="375"/>
        <end position="394"/>
    </location>
</feature>
<keyword evidence="7" id="KW-1185">Reference proteome</keyword>
<dbReference type="PANTHER" id="PTHR11662">
    <property type="entry name" value="SOLUTE CARRIER FAMILY 17"/>
    <property type="match status" value="1"/>
</dbReference>